<feature type="region of interest" description="Disordered" evidence="1">
    <location>
        <begin position="26"/>
        <end position="48"/>
    </location>
</feature>
<organism evidence="3">
    <name type="scientific">Arundo donax</name>
    <name type="common">Giant reed</name>
    <name type="synonym">Donax arundinaceus</name>
    <dbReference type="NCBI Taxonomy" id="35708"/>
    <lineage>
        <taxon>Eukaryota</taxon>
        <taxon>Viridiplantae</taxon>
        <taxon>Streptophyta</taxon>
        <taxon>Embryophyta</taxon>
        <taxon>Tracheophyta</taxon>
        <taxon>Spermatophyta</taxon>
        <taxon>Magnoliopsida</taxon>
        <taxon>Liliopsida</taxon>
        <taxon>Poales</taxon>
        <taxon>Poaceae</taxon>
        <taxon>PACMAD clade</taxon>
        <taxon>Arundinoideae</taxon>
        <taxon>Arundineae</taxon>
        <taxon>Arundo</taxon>
    </lineage>
</organism>
<name>A0A0A9FUE1_ARUDO</name>
<evidence type="ECO:0000313" key="3">
    <source>
        <dbReference type="EMBL" id="JAE13936.1"/>
    </source>
</evidence>
<evidence type="ECO:0000256" key="2">
    <source>
        <dbReference type="SAM" id="SignalP"/>
    </source>
</evidence>
<feature type="signal peptide" evidence="2">
    <location>
        <begin position="1"/>
        <end position="21"/>
    </location>
</feature>
<proteinExistence type="predicted"/>
<sequence length="48" mass="5223">MQMKGGIRCSFIVSVWVLVISTNDNSVQDNTKLPTSSLQNSTKHTANA</sequence>
<reference evidence="3" key="2">
    <citation type="journal article" date="2015" name="Data Brief">
        <title>Shoot transcriptome of the giant reed, Arundo donax.</title>
        <authorList>
            <person name="Barrero R.A."/>
            <person name="Guerrero F.D."/>
            <person name="Moolhuijzen P."/>
            <person name="Goolsby J.A."/>
            <person name="Tidwell J."/>
            <person name="Bellgard S.E."/>
            <person name="Bellgard M.I."/>
        </authorList>
    </citation>
    <scope>NUCLEOTIDE SEQUENCE</scope>
    <source>
        <tissue evidence="3">Shoot tissue taken approximately 20 cm above the soil surface</tissue>
    </source>
</reference>
<feature type="chain" id="PRO_5002064807" evidence="2">
    <location>
        <begin position="22"/>
        <end position="48"/>
    </location>
</feature>
<keyword evidence="2" id="KW-0732">Signal</keyword>
<reference evidence="3" key="1">
    <citation type="submission" date="2014-09" db="EMBL/GenBank/DDBJ databases">
        <authorList>
            <person name="Magalhaes I.L.F."/>
            <person name="Oliveira U."/>
            <person name="Santos F.R."/>
            <person name="Vidigal T.H.D.A."/>
            <person name="Brescovit A.D."/>
            <person name="Santos A.J."/>
        </authorList>
    </citation>
    <scope>NUCLEOTIDE SEQUENCE</scope>
    <source>
        <tissue evidence="3">Shoot tissue taken approximately 20 cm above the soil surface</tissue>
    </source>
</reference>
<accession>A0A0A9FUE1</accession>
<evidence type="ECO:0000256" key="1">
    <source>
        <dbReference type="SAM" id="MobiDB-lite"/>
    </source>
</evidence>
<dbReference type="EMBL" id="GBRH01183960">
    <property type="protein sequence ID" value="JAE13936.1"/>
    <property type="molecule type" value="Transcribed_RNA"/>
</dbReference>
<dbReference type="AlphaFoldDB" id="A0A0A9FUE1"/>
<protein>
    <submittedName>
        <fullName evidence="3">Uncharacterized protein</fullName>
    </submittedName>
</protein>